<dbReference type="InterPro" id="IPR004090">
    <property type="entry name" value="Chemotax_Me-accpt_rcpt"/>
</dbReference>
<feature type="domain" description="HAMP" evidence="6">
    <location>
        <begin position="214"/>
        <end position="266"/>
    </location>
</feature>
<dbReference type="PANTHER" id="PTHR43531:SF5">
    <property type="entry name" value="METHYL-ACCEPTING CHEMOTAXIS PROTEIN III"/>
    <property type="match status" value="1"/>
</dbReference>
<dbReference type="FunFam" id="1.10.287.950:FF:000001">
    <property type="entry name" value="Methyl-accepting chemotaxis sensory transducer"/>
    <property type="match status" value="1"/>
</dbReference>
<dbReference type="Pfam" id="PF12729">
    <property type="entry name" value="4HB_MCP_1"/>
    <property type="match status" value="1"/>
</dbReference>
<evidence type="ECO:0000259" key="6">
    <source>
        <dbReference type="PROSITE" id="PS50885"/>
    </source>
</evidence>
<comment type="similarity">
    <text evidence="2">Belongs to the methyl-accepting chemotaxis (MCP) protein family.</text>
</comment>
<feature type="transmembrane region" description="Helical" evidence="4">
    <location>
        <begin position="190"/>
        <end position="210"/>
    </location>
</feature>
<dbReference type="PANTHER" id="PTHR43531">
    <property type="entry name" value="PROTEIN ICFG"/>
    <property type="match status" value="1"/>
</dbReference>
<dbReference type="SMART" id="SM00283">
    <property type="entry name" value="MA"/>
    <property type="match status" value="1"/>
</dbReference>
<dbReference type="GO" id="GO:0007165">
    <property type="term" value="P:signal transduction"/>
    <property type="evidence" value="ECO:0007669"/>
    <property type="project" value="UniProtKB-KW"/>
</dbReference>
<dbReference type="Pfam" id="PF00015">
    <property type="entry name" value="MCPsignal"/>
    <property type="match status" value="1"/>
</dbReference>
<dbReference type="GO" id="GO:0006935">
    <property type="term" value="P:chemotaxis"/>
    <property type="evidence" value="ECO:0007669"/>
    <property type="project" value="InterPro"/>
</dbReference>
<dbReference type="SMART" id="SM00304">
    <property type="entry name" value="HAMP"/>
    <property type="match status" value="1"/>
</dbReference>
<dbReference type="Pfam" id="PF00672">
    <property type="entry name" value="HAMP"/>
    <property type="match status" value="1"/>
</dbReference>
<comment type="subcellular location">
    <subcellularLocation>
        <location evidence="1">Membrane</location>
    </subcellularLocation>
</comment>
<reference evidence="7 8" key="1">
    <citation type="submission" date="2019-07" db="EMBL/GenBank/DDBJ databases">
        <title>Tepidimonas fonticaldi AT-A2 draft genome.</title>
        <authorList>
            <person name="Da Costa M.S."/>
            <person name="Froufe H.J.C."/>
            <person name="Egas C."/>
            <person name="Albuquerque L."/>
        </authorList>
    </citation>
    <scope>NUCLEOTIDE SEQUENCE [LARGE SCALE GENOMIC DNA]</scope>
    <source>
        <strain evidence="7 8">AT-A2</strain>
    </source>
</reference>
<evidence type="ECO:0000313" key="7">
    <source>
        <dbReference type="EMBL" id="TSE34776.1"/>
    </source>
</evidence>
<evidence type="ECO:0000259" key="5">
    <source>
        <dbReference type="PROSITE" id="PS50111"/>
    </source>
</evidence>
<dbReference type="PRINTS" id="PR00260">
    <property type="entry name" value="CHEMTRNSDUCR"/>
</dbReference>
<keyword evidence="3" id="KW-0807">Transducer</keyword>
<dbReference type="RefSeq" id="WP_185974538.1">
    <property type="nucleotide sequence ID" value="NZ_VJOO01000036.1"/>
</dbReference>
<dbReference type="InterPro" id="IPR051310">
    <property type="entry name" value="MCP_chemotaxis"/>
</dbReference>
<dbReference type="InterPro" id="IPR024478">
    <property type="entry name" value="HlyB_4HB_MCP"/>
</dbReference>
<evidence type="ECO:0000256" key="2">
    <source>
        <dbReference type="ARBA" id="ARBA00029447"/>
    </source>
</evidence>
<evidence type="ECO:0000256" key="1">
    <source>
        <dbReference type="ARBA" id="ARBA00004370"/>
    </source>
</evidence>
<sequence length="525" mass="55663">MALLRSLRIGPRLGVAFGLLLAMMAVLAATGLVAVVWTSDRVTTVYQNRAVPLQRLGELNQLLQRNRALVMDMLIDPGRANVERHAQEYAQNDQRMQAIWTDYQSRPHDPDEQRAADAFEQARAAYVAQGLDAAARAMAEGRYDDAQELYLLQVKPQEPAVQNALHALLAIKLAQANQEYEAAQALRRTVTVALIATSAVALLLGVWLAWRITRSITGPVRQAVQVADRVAAGDLTARPAVRGRDELGDMLRALATMQARLSTLIGDVRDVCDNVAAGTHQIAAGSADLSQRTESQAAQLQQTAAAMAELNGAVTRNTETARCALESALQARAAAGDGGRLMQDVVATMGDIAAGSHRVADITGVIDAIAFQTNILALNAAVEAARAGEAGRGFAVVAGEVRGLAQRSAAAAREIKDLIANGVARAQAGSALVDRAGDSVAGMVAHIERVTALIESMAQASLEQASSLQQIHLALGHLDDTTQRNAALVEQTTAAAESLRRQAGHLADAVRVFRLEPSEIGRLPG</sequence>
<protein>
    <submittedName>
        <fullName evidence="7">Methyl-accepting chemotaxis protein III</fullName>
    </submittedName>
</protein>
<dbReference type="InterPro" id="IPR004089">
    <property type="entry name" value="MCPsignal_dom"/>
</dbReference>
<dbReference type="Proteomes" id="UP000316388">
    <property type="component" value="Unassembled WGS sequence"/>
</dbReference>
<dbReference type="Gene3D" id="1.10.287.950">
    <property type="entry name" value="Methyl-accepting chemotaxis protein"/>
    <property type="match status" value="1"/>
</dbReference>
<comment type="caution">
    <text evidence="7">The sequence shown here is derived from an EMBL/GenBank/DDBJ whole genome shotgun (WGS) entry which is preliminary data.</text>
</comment>
<gene>
    <name evidence="7" type="primary">trg_4</name>
    <name evidence="7" type="ORF">Tfont_02533</name>
</gene>
<organism evidence="7 8">
    <name type="scientific">Tepidimonas fonticaldi</name>
    <dbReference type="NCBI Taxonomy" id="1101373"/>
    <lineage>
        <taxon>Bacteria</taxon>
        <taxon>Pseudomonadati</taxon>
        <taxon>Pseudomonadota</taxon>
        <taxon>Betaproteobacteria</taxon>
        <taxon>Burkholderiales</taxon>
        <taxon>Tepidimonas</taxon>
    </lineage>
</organism>
<dbReference type="GO" id="GO:0005886">
    <property type="term" value="C:plasma membrane"/>
    <property type="evidence" value="ECO:0007669"/>
    <property type="project" value="TreeGrafter"/>
</dbReference>
<accession>A0A554XG12</accession>
<keyword evidence="4" id="KW-1133">Transmembrane helix</keyword>
<dbReference type="CDD" id="cd06225">
    <property type="entry name" value="HAMP"/>
    <property type="match status" value="1"/>
</dbReference>
<dbReference type="SUPFAM" id="SSF58104">
    <property type="entry name" value="Methyl-accepting chemotaxis protein (MCP) signaling domain"/>
    <property type="match status" value="1"/>
</dbReference>
<evidence type="ECO:0000256" key="3">
    <source>
        <dbReference type="PROSITE-ProRule" id="PRU00284"/>
    </source>
</evidence>
<dbReference type="AlphaFoldDB" id="A0A554XG12"/>
<feature type="transmembrane region" description="Helical" evidence="4">
    <location>
        <begin position="15"/>
        <end position="37"/>
    </location>
</feature>
<proteinExistence type="inferred from homology"/>
<dbReference type="InterPro" id="IPR003660">
    <property type="entry name" value="HAMP_dom"/>
</dbReference>
<dbReference type="EMBL" id="VJOO01000036">
    <property type="protein sequence ID" value="TSE34776.1"/>
    <property type="molecule type" value="Genomic_DNA"/>
</dbReference>
<keyword evidence="4" id="KW-0472">Membrane</keyword>
<dbReference type="PROSITE" id="PS50111">
    <property type="entry name" value="CHEMOTAXIS_TRANSDUC_2"/>
    <property type="match status" value="1"/>
</dbReference>
<evidence type="ECO:0000256" key="4">
    <source>
        <dbReference type="SAM" id="Phobius"/>
    </source>
</evidence>
<name>A0A554XG12_9BURK</name>
<feature type="domain" description="Methyl-accepting transducer" evidence="5">
    <location>
        <begin position="271"/>
        <end position="500"/>
    </location>
</feature>
<dbReference type="PROSITE" id="PS50885">
    <property type="entry name" value="HAMP"/>
    <property type="match status" value="1"/>
</dbReference>
<keyword evidence="4" id="KW-0812">Transmembrane</keyword>
<evidence type="ECO:0000313" key="8">
    <source>
        <dbReference type="Proteomes" id="UP000316388"/>
    </source>
</evidence>
<dbReference type="GO" id="GO:0004888">
    <property type="term" value="F:transmembrane signaling receptor activity"/>
    <property type="evidence" value="ECO:0007669"/>
    <property type="project" value="InterPro"/>
</dbReference>